<dbReference type="KEGG" id="rte:GSU10_03375"/>
<dbReference type="InterPro" id="IPR057326">
    <property type="entry name" value="KR_dom"/>
</dbReference>
<dbReference type="GO" id="GO:0016491">
    <property type="term" value="F:oxidoreductase activity"/>
    <property type="evidence" value="ECO:0007669"/>
    <property type="project" value="UniProtKB-KW"/>
</dbReference>
<feature type="region of interest" description="Disordered" evidence="4">
    <location>
        <begin position="234"/>
        <end position="339"/>
    </location>
</feature>
<protein>
    <submittedName>
        <fullName evidence="6">SDR family NAD(P)-dependent oxidoreductase</fullName>
    </submittedName>
</protein>
<proteinExistence type="inferred from homology"/>
<keyword evidence="2" id="KW-0560">Oxidoreductase</keyword>
<accession>A0AAE6RIE8</accession>
<dbReference type="PROSITE" id="PS00061">
    <property type="entry name" value="ADH_SHORT"/>
    <property type="match status" value="1"/>
</dbReference>
<evidence type="ECO:0000313" key="7">
    <source>
        <dbReference type="Proteomes" id="UP000465031"/>
    </source>
</evidence>
<dbReference type="PANTHER" id="PTHR42901:SF1">
    <property type="entry name" value="ALCOHOL DEHYDROGENASE"/>
    <property type="match status" value="1"/>
</dbReference>
<gene>
    <name evidence="6" type="ORF">GSU10_03375</name>
</gene>
<feature type="compositionally biased region" description="Low complexity" evidence="4">
    <location>
        <begin position="258"/>
        <end position="273"/>
    </location>
</feature>
<sequence length="339" mass="36778">MTPTTRPLALITGASSGIGAEFARRYAREGFDLLLVARSEAALWALAEELSAEHAIAASLHTADLSNPTEVAGLVSVIDQQLPRLDHLVNSAGTAPEGDIDRMNPDELRRMVDINITALSLLTQAAVIRMRGAGSGTIINIASGAGYQALPHFSAYAASKAYVIRFTEALSEEQRSHGLRIFSVAPGDTETPMNPGAAKGKRQAHQVVETAWRAASTTAPSVIDGRMNRVLATVDKGARQASRTSHRRADDAPESLNGARSGGARAFSARCARTSAPIRRRRRGVREARSRRSRRRIGRAGPRATPRTRSLLRRWSGRRRGLRGFRRRRTGRESLPAAR</sequence>
<dbReference type="PANTHER" id="PTHR42901">
    <property type="entry name" value="ALCOHOL DEHYDROGENASE"/>
    <property type="match status" value="1"/>
</dbReference>
<evidence type="ECO:0000256" key="2">
    <source>
        <dbReference type="ARBA" id="ARBA00023002"/>
    </source>
</evidence>
<dbReference type="InterPro" id="IPR020904">
    <property type="entry name" value="Sc_DH/Rdtase_CS"/>
</dbReference>
<evidence type="ECO:0000256" key="1">
    <source>
        <dbReference type="ARBA" id="ARBA00006484"/>
    </source>
</evidence>
<name>A0AAE6RIE8_9MICO</name>
<evidence type="ECO:0000256" key="3">
    <source>
        <dbReference type="RuleBase" id="RU000363"/>
    </source>
</evidence>
<dbReference type="PRINTS" id="PR00081">
    <property type="entry name" value="GDHRDH"/>
</dbReference>
<reference evidence="7" key="1">
    <citation type="submission" date="2019-12" db="EMBL/GenBank/DDBJ databases">
        <title>Complete and draft genome sequences of new strains and members of some known species of the genus Rathayibacter isolated from plants.</title>
        <authorList>
            <person name="Tarlachkov S.V."/>
            <person name="Starodumova I.P."/>
            <person name="Dorofeeva L.V."/>
            <person name="Prisyazhnaya N.V."/>
            <person name="Leyn S."/>
            <person name="Zlamal J."/>
            <person name="Elan M."/>
            <person name="Osterman A.L."/>
            <person name="Nadler S."/>
            <person name="Subbotin S.A."/>
            <person name="Evtushenko L.I."/>
        </authorList>
    </citation>
    <scope>NUCLEOTIDE SEQUENCE [LARGE SCALE GENOMIC DNA]</scope>
    <source>
        <strain evidence="7">VKM Ac-2761</strain>
    </source>
</reference>
<dbReference type="Proteomes" id="UP000465031">
    <property type="component" value="Chromosome"/>
</dbReference>
<evidence type="ECO:0000259" key="5">
    <source>
        <dbReference type="SMART" id="SM00822"/>
    </source>
</evidence>
<comment type="similarity">
    <text evidence="1 3">Belongs to the short-chain dehydrogenases/reductases (SDR) family.</text>
</comment>
<dbReference type="EMBL" id="CP047186">
    <property type="protein sequence ID" value="QHC54782.1"/>
    <property type="molecule type" value="Genomic_DNA"/>
</dbReference>
<dbReference type="Gene3D" id="3.40.50.720">
    <property type="entry name" value="NAD(P)-binding Rossmann-like Domain"/>
    <property type="match status" value="1"/>
</dbReference>
<dbReference type="PRINTS" id="PR00080">
    <property type="entry name" value="SDRFAMILY"/>
</dbReference>
<dbReference type="InterPro" id="IPR002347">
    <property type="entry name" value="SDR_fam"/>
</dbReference>
<feature type="compositionally biased region" description="Basic residues" evidence="4">
    <location>
        <begin position="310"/>
        <end position="330"/>
    </location>
</feature>
<dbReference type="SUPFAM" id="SSF51735">
    <property type="entry name" value="NAD(P)-binding Rossmann-fold domains"/>
    <property type="match status" value="1"/>
</dbReference>
<feature type="domain" description="Ketoreductase" evidence="5">
    <location>
        <begin position="7"/>
        <end position="187"/>
    </location>
</feature>
<dbReference type="CDD" id="cd05233">
    <property type="entry name" value="SDR_c"/>
    <property type="match status" value="1"/>
</dbReference>
<feature type="compositionally biased region" description="Low complexity" evidence="4">
    <location>
        <begin position="299"/>
        <end position="309"/>
    </location>
</feature>
<dbReference type="AlphaFoldDB" id="A0AAE6RIE8"/>
<dbReference type="SMART" id="SM00822">
    <property type="entry name" value="PKS_KR"/>
    <property type="match status" value="1"/>
</dbReference>
<evidence type="ECO:0000256" key="4">
    <source>
        <dbReference type="SAM" id="MobiDB-lite"/>
    </source>
</evidence>
<dbReference type="InterPro" id="IPR036291">
    <property type="entry name" value="NAD(P)-bd_dom_sf"/>
</dbReference>
<evidence type="ECO:0000313" key="6">
    <source>
        <dbReference type="EMBL" id="QHC54782.1"/>
    </source>
</evidence>
<organism evidence="6 7">
    <name type="scientific">Rathayibacter tanaceti</name>
    <dbReference type="NCBI Taxonomy" id="1671680"/>
    <lineage>
        <taxon>Bacteria</taxon>
        <taxon>Bacillati</taxon>
        <taxon>Actinomycetota</taxon>
        <taxon>Actinomycetes</taxon>
        <taxon>Micrococcales</taxon>
        <taxon>Microbacteriaceae</taxon>
        <taxon>Rathayibacter</taxon>
    </lineage>
</organism>
<dbReference type="Pfam" id="PF00106">
    <property type="entry name" value="adh_short"/>
    <property type="match status" value="1"/>
</dbReference>